<evidence type="ECO:0000256" key="6">
    <source>
        <dbReference type="ARBA" id="ARBA00022989"/>
    </source>
</evidence>
<name>A0ABP9RA62_9GAMM</name>
<dbReference type="PANTHER" id="PTHR30413">
    <property type="entry name" value="INNER MEMBRANE TRANSPORT PERMEASE"/>
    <property type="match status" value="1"/>
</dbReference>
<dbReference type="Proteomes" id="UP001500074">
    <property type="component" value="Unassembled WGS sequence"/>
</dbReference>
<dbReference type="EMBL" id="BAABKI010000012">
    <property type="protein sequence ID" value="GAA5172983.1"/>
    <property type="molecule type" value="Genomic_DNA"/>
</dbReference>
<keyword evidence="8 9" id="KW-0472">Membrane</keyword>
<comment type="caution">
    <text evidence="11">The sequence shown here is derived from an EMBL/GenBank/DDBJ whole genome shotgun (WGS) entry which is preliminary data.</text>
</comment>
<keyword evidence="6 9" id="KW-1133">Transmembrane helix</keyword>
<evidence type="ECO:0000259" key="10">
    <source>
        <dbReference type="PROSITE" id="PS51012"/>
    </source>
</evidence>
<accession>A0ABP9RA62</accession>
<dbReference type="Pfam" id="PF01061">
    <property type="entry name" value="ABC2_membrane"/>
    <property type="match status" value="1"/>
</dbReference>
<feature type="domain" description="ABC transmembrane type-2" evidence="10">
    <location>
        <begin position="32"/>
        <end position="259"/>
    </location>
</feature>
<feature type="transmembrane region" description="Helical" evidence="9">
    <location>
        <begin position="72"/>
        <end position="90"/>
    </location>
</feature>
<organism evidence="11 12">
    <name type="scientific">Modicisalibacter zincidurans</name>
    <dbReference type="NCBI Taxonomy" id="1178777"/>
    <lineage>
        <taxon>Bacteria</taxon>
        <taxon>Pseudomonadati</taxon>
        <taxon>Pseudomonadota</taxon>
        <taxon>Gammaproteobacteria</taxon>
        <taxon>Oceanospirillales</taxon>
        <taxon>Halomonadaceae</taxon>
        <taxon>Modicisalibacter</taxon>
    </lineage>
</organism>
<reference evidence="12" key="1">
    <citation type="journal article" date="2019" name="Int. J. Syst. Evol. Microbiol.">
        <title>The Global Catalogue of Microorganisms (GCM) 10K type strain sequencing project: providing services to taxonomists for standard genome sequencing and annotation.</title>
        <authorList>
            <consortium name="The Broad Institute Genomics Platform"/>
            <consortium name="The Broad Institute Genome Sequencing Center for Infectious Disease"/>
            <person name="Wu L."/>
            <person name="Ma J."/>
        </authorList>
    </citation>
    <scope>NUCLEOTIDE SEQUENCE [LARGE SCALE GENOMIC DNA]</scope>
    <source>
        <strain evidence="12">JCM 18472</strain>
    </source>
</reference>
<feature type="transmembrane region" description="Helical" evidence="9">
    <location>
        <begin position="235"/>
        <end position="257"/>
    </location>
</feature>
<feature type="transmembrane region" description="Helical" evidence="9">
    <location>
        <begin position="182"/>
        <end position="200"/>
    </location>
</feature>
<dbReference type="PROSITE" id="PS51012">
    <property type="entry name" value="ABC_TM2"/>
    <property type="match status" value="1"/>
</dbReference>
<evidence type="ECO:0000256" key="1">
    <source>
        <dbReference type="ARBA" id="ARBA00004651"/>
    </source>
</evidence>
<comment type="similarity">
    <text evidence="2 9">Belongs to the ABC-2 integral membrane protein family.</text>
</comment>
<evidence type="ECO:0000256" key="5">
    <source>
        <dbReference type="ARBA" id="ARBA00022692"/>
    </source>
</evidence>
<evidence type="ECO:0000256" key="4">
    <source>
        <dbReference type="ARBA" id="ARBA00022475"/>
    </source>
</evidence>
<sequence length="267" mass="30044">MRQRLSAIRASLPVILHLTRQDLIERHSGSLLGATWTFIAPLVNILVFVLVFSRIMGAKLEGFGAEIDQYSYSIYLICGVLAWTAFANSLGRITNLYKDQSHLVTKVSVSLLALPLSVLLAETIVYIISMGFFIGFLLLIDFPLSAYWIGVPVIFGLQCLSVYAVGLSLAIMAVYLKDIKEVVAVVLQVWFWVTPIVYVTQILPPWVLGWMQLNPFFTLVNAYRDLIMYQRLPELLPLGIFTAVTALILCLSLWLLGRTERDLRDCL</sequence>
<protein>
    <recommendedName>
        <fullName evidence="9">Transport permease protein</fullName>
    </recommendedName>
</protein>
<feature type="transmembrane region" description="Helical" evidence="9">
    <location>
        <begin position="30"/>
        <end position="52"/>
    </location>
</feature>
<comment type="subcellular location">
    <subcellularLocation>
        <location evidence="9">Cell inner membrane</location>
        <topology evidence="9">Multi-pass membrane protein</topology>
    </subcellularLocation>
    <subcellularLocation>
        <location evidence="1">Cell membrane</location>
        <topology evidence="1">Multi-pass membrane protein</topology>
    </subcellularLocation>
</comment>
<evidence type="ECO:0000313" key="12">
    <source>
        <dbReference type="Proteomes" id="UP001500074"/>
    </source>
</evidence>
<dbReference type="RefSeq" id="WP_031384214.1">
    <property type="nucleotide sequence ID" value="NZ_BAABKI010000012.1"/>
</dbReference>
<dbReference type="PANTHER" id="PTHR30413:SF10">
    <property type="entry name" value="CAPSULE POLYSACCHARIDE EXPORT INNER-MEMBRANE PROTEIN CTRC"/>
    <property type="match status" value="1"/>
</dbReference>
<feature type="transmembrane region" description="Helical" evidence="9">
    <location>
        <begin position="111"/>
        <end position="140"/>
    </location>
</feature>
<evidence type="ECO:0000256" key="7">
    <source>
        <dbReference type="ARBA" id="ARBA00023047"/>
    </source>
</evidence>
<feature type="transmembrane region" description="Helical" evidence="9">
    <location>
        <begin position="146"/>
        <end position="175"/>
    </location>
</feature>
<dbReference type="InterPro" id="IPR013525">
    <property type="entry name" value="ABC2_TM"/>
</dbReference>
<keyword evidence="3 9" id="KW-0813">Transport</keyword>
<evidence type="ECO:0000256" key="2">
    <source>
        <dbReference type="ARBA" id="ARBA00007783"/>
    </source>
</evidence>
<keyword evidence="12" id="KW-1185">Reference proteome</keyword>
<keyword evidence="7" id="KW-0762">Sugar transport</keyword>
<evidence type="ECO:0000313" key="11">
    <source>
        <dbReference type="EMBL" id="GAA5172983.1"/>
    </source>
</evidence>
<keyword evidence="4 9" id="KW-1003">Cell membrane</keyword>
<proteinExistence type="inferred from homology"/>
<evidence type="ECO:0000256" key="8">
    <source>
        <dbReference type="ARBA" id="ARBA00023136"/>
    </source>
</evidence>
<evidence type="ECO:0000256" key="3">
    <source>
        <dbReference type="ARBA" id="ARBA00022448"/>
    </source>
</evidence>
<dbReference type="InterPro" id="IPR047817">
    <property type="entry name" value="ABC2_TM_bact-type"/>
</dbReference>
<keyword evidence="5 9" id="KW-0812">Transmembrane</keyword>
<gene>
    <name evidence="11" type="ORF">GCM10023342_10700</name>
</gene>
<evidence type="ECO:0000256" key="9">
    <source>
        <dbReference type="RuleBase" id="RU361157"/>
    </source>
</evidence>
<keyword evidence="7" id="KW-0625">Polysaccharide transport</keyword>